<reference evidence="7" key="2">
    <citation type="journal article" date="2022" name="Hortic Res">
        <title>The genome of Dioscorea zingiberensis sheds light on the biosynthesis, origin and evolution of the medicinally important diosgenin saponins.</title>
        <authorList>
            <person name="Li Y."/>
            <person name="Tan C."/>
            <person name="Li Z."/>
            <person name="Guo J."/>
            <person name="Li S."/>
            <person name="Chen X."/>
            <person name="Wang C."/>
            <person name="Dai X."/>
            <person name="Yang H."/>
            <person name="Song W."/>
            <person name="Hou L."/>
            <person name="Xu J."/>
            <person name="Tong Z."/>
            <person name="Xu A."/>
            <person name="Yuan X."/>
            <person name="Wang W."/>
            <person name="Yang Q."/>
            <person name="Chen L."/>
            <person name="Sun Z."/>
            <person name="Wang K."/>
            <person name="Pan B."/>
            <person name="Chen J."/>
            <person name="Bao Y."/>
            <person name="Liu F."/>
            <person name="Qi X."/>
            <person name="Gang D.R."/>
            <person name="Wen J."/>
            <person name="Li J."/>
        </authorList>
    </citation>
    <scope>NUCLEOTIDE SEQUENCE</scope>
    <source>
        <strain evidence="7">Dzin_1.0</strain>
    </source>
</reference>
<keyword evidence="3 5" id="KW-0560">Oxidoreductase</keyword>
<dbReference type="Pfam" id="PF03171">
    <property type="entry name" value="2OG-FeII_Oxy"/>
    <property type="match status" value="1"/>
</dbReference>
<dbReference type="EMBL" id="JAGGNH010000005">
    <property type="protein sequence ID" value="KAJ0970686.1"/>
    <property type="molecule type" value="Genomic_DNA"/>
</dbReference>
<sequence length="371" mass="42022">MAREKEEEEVVVAQVAEPFVSDQATKPSIKDFIWSEDEWPKLKHNNFDSSEDVPIISLIEVLINGNIIAGQAYDEACRAMVEASEKWGFFKLIDHGVPPEIIREVERQCSELFSLPMEKKLRGGRSKELPFGYINSASDPSYTHNLPWAESIQLIQSPQLVTSFAQRVYDEDQHHAFSDALMEYMEAVEELGRVILGMLAHGLGLSDECFTKCLSEKENMMIRVNQYPPCPLPDKCLGLGSHSDPHTLTILLQDEVGGLQVQKEDGEWIGIKPVPNSFIVNIGDTLDAWTNGSLKSVVHRAVVNKEKKRLSIAYFLSPANKTVVECPGELLDQRGEQRKYKSFTWGEFKRELLIQKRVVKKTALERYLISN</sequence>
<dbReference type="PANTHER" id="PTHR47990">
    <property type="entry name" value="2-OXOGLUTARATE (2OG) AND FE(II)-DEPENDENT OXYGENASE SUPERFAMILY PROTEIN-RELATED"/>
    <property type="match status" value="1"/>
</dbReference>
<dbReference type="PROSITE" id="PS51471">
    <property type="entry name" value="FE2OG_OXY"/>
    <property type="match status" value="1"/>
</dbReference>
<evidence type="ECO:0000256" key="1">
    <source>
        <dbReference type="ARBA" id="ARBA00001961"/>
    </source>
</evidence>
<dbReference type="InterPro" id="IPR027443">
    <property type="entry name" value="IPNS-like_sf"/>
</dbReference>
<gene>
    <name evidence="7" type="ORF">J5N97_018645</name>
</gene>
<evidence type="ECO:0000256" key="2">
    <source>
        <dbReference type="ARBA" id="ARBA00022723"/>
    </source>
</evidence>
<comment type="similarity">
    <text evidence="5">Belongs to the iron/ascorbate-dependent oxidoreductase family.</text>
</comment>
<dbReference type="Gene3D" id="2.60.120.330">
    <property type="entry name" value="B-lactam Antibiotic, Isopenicillin N Synthase, Chain"/>
    <property type="match status" value="1"/>
</dbReference>
<evidence type="ECO:0000313" key="8">
    <source>
        <dbReference type="Proteomes" id="UP001085076"/>
    </source>
</evidence>
<keyword evidence="8" id="KW-1185">Reference proteome</keyword>
<dbReference type="InterPro" id="IPR026992">
    <property type="entry name" value="DIOX_N"/>
</dbReference>
<accession>A0A9D5CC98</accession>
<organism evidence="7 8">
    <name type="scientific">Dioscorea zingiberensis</name>
    <dbReference type="NCBI Taxonomy" id="325984"/>
    <lineage>
        <taxon>Eukaryota</taxon>
        <taxon>Viridiplantae</taxon>
        <taxon>Streptophyta</taxon>
        <taxon>Embryophyta</taxon>
        <taxon>Tracheophyta</taxon>
        <taxon>Spermatophyta</taxon>
        <taxon>Magnoliopsida</taxon>
        <taxon>Liliopsida</taxon>
        <taxon>Dioscoreales</taxon>
        <taxon>Dioscoreaceae</taxon>
        <taxon>Dioscorea</taxon>
    </lineage>
</organism>
<dbReference type="InterPro" id="IPR044861">
    <property type="entry name" value="IPNS-like_FE2OG_OXY"/>
</dbReference>
<dbReference type="InterPro" id="IPR005123">
    <property type="entry name" value="Oxoglu/Fe-dep_dioxygenase_dom"/>
</dbReference>
<feature type="domain" description="Fe2OG dioxygenase" evidence="6">
    <location>
        <begin position="217"/>
        <end position="318"/>
    </location>
</feature>
<keyword evidence="2 5" id="KW-0479">Metal-binding</keyword>
<dbReference type="Pfam" id="PF14226">
    <property type="entry name" value="DIOX_N"/>
    <property type="match status" value="1"/>
</dbReference>
<dbReference type="AlphaFoldDB" id="A0A9D5CC98"/>
<dbReference type="GO" id="GO:0016491">
    <property type="term" value="F:oxidoreductase activity"/>
    <property type="evidence" value="ECO:0007669"/>
    <property type="project" value="UniProtKB-KW"/>
</dbReference>
<protein>
    <recommendedName>
        <fullName evidence="6">Fe2OG dioxygenase domain-containing protein</fullName>
    </recommendedName>
</protein>
<evidence type="ECO:0000313" key="7">
    <source>
        <dbReference type="EMBL" id="KAJ0970686.1"/>
    </source>
</evidence>
<keyword evidence="4 5" id="KW-0408">Iron</keyword>
<evidence type="ECO:0000256" key="5">
    <source>
        <dbReference type="RuleBase" id="RU003682"/>
    </source>
</evidence>
<proteinExistence type="inferred from homology"/>
<dbReference type="SUPFAM" id="SSF51197">
    <property type="entry name" value="Clavaminate synthase-like"/>
    <property type="match status" value="1"/>
</dbReference>
<evidence type="ECO:0000259" key="6">
    <source>
        <dbReference type="PROSITE" id="PS51471"/>
    </source>
</evidence>
<dbReference type="InterPro" id="IPR050231">
    <property type="entry name" value="Iron_ascorbate_oxido_reductase"/>
</dbReference>
<dbReference type="GO" id="GO:0046872">
    <property type="term" value="F:metal ion binding"/>
    <property type="evidence" value="ECO:0007669"/>
    <property type="project" value="UniProtKB-KW"/>
</dbReference>
<dbReference type="Proteomes" id="UP001085076">
    <property type="component" value="Miscellaneous, Linkage group lg05"/>
</dbReference>
<evidence type="ECO:0000256" key="4">
    <source>
        <dbReference type="ARBA" id="ARBA00023004"/>
    </source>
</evidence>
<dbReference type="OrthoDB" id="288590at2759"/>
<comment type="cofactor">
    <cofactor evidence="1">
        <name>L-ascorbate</name>
        <dbReference type="ChEBI" id="CHEBI:38290"/>
    </cofactor>
</comment>
<comment type="caution">
    <text evidence="7">The sequence shown here is derived from an EMBL/GenBank/DDBJ whole genome shotgun (WGS) entry which is preliminary data.</text>
</comment>
<name>A0A9D5CC98_9LILI</name>
<evidence type="ECO:0000256" key="3">
    <source>
        <dbReference type="ARBA" id="ARBA00023002"/>
    </source>
</evidence>
<reference evidence="7" key="1">
    <citation type="submission" date="2021-03" db="EMBL/GenBank/DDBJ databases">
        <authorList>
            <person name="Li Z."/>
            <person name="Yang C."/>
        </authorList>
    </citation>
    <scope>NUCLEOTIDE SEQUENCE</scope>
    <source>
        <strain evidence="7">Dzin_1.0</strain>
        <tissue evidence="7">Leaf</tissue>
    </source>
</reference>